<protein>
    <recommendedName>
        <fullName evidence="2">BTB domain-containing protein</fullName>
    </recommendedName>
</protein>
<reference evidence="3 4" key="1">
    <citation type="submission" date="2012-08" db="EMBL/GenBank/DDBJ databases">
        <authorList>
            <person name="Gan P.H.P."/>
            <person name="Ikeda K."/>
            <person name="Irieda H."/>
            <person name="Narusaka M."/>
            <person name="O'Connell R.J."/>
            <person name="Narusaka Y."/>
            <person name="Takano Y."/>
            <person name="Kubo Y."/>
            <person name="Shirasu K."/>
        </authorList>
    </citation>
    <scope>NUCLEOTIDE SEQUENCE [LARGE SCALE GENOMIC DNA]</scope>
    <source>
        <strain evidence="3 4">Nara gc5</strain>
    </source>
</reference>
<dbReference type="Proteomes" id="UP000011096">
    <property type="component" value="Unassembled WGS sequence"/>
</dbReference>
<dbReference type="InParanoid" id="A0A7J6IM39"/>
<feature type="compositionally biased region" description="Polar residues" evidence="1">
    <location>
        <begin position="7"/>
        <end position="37"/>
    </location>
</feature>
<dbReference type="EMBL" id="ANPB02000008">
    <property type="protein sequence ID" value="KAF4477839.1"/>
    <property type="molecule type" value="Genomic_DNA"/>
</dbReference>
<comment type="caution">
    <text evidence="3">The sequence shown here is derived from an EMBL/GenBank/DDBJ whole genome shotgun (WGS) entry which is preliminary data.</text>
</comment>
<evidence type="ECO:0000259" key="2">
    <source>
        <dbReference type="PROSITE" id="PS50097"/>
    </source>
</evidence>
<dbReference type="OrthoDB" id="5275938at2759"/>
<dbReference type="GeneID" id="43620092"/>
<accession>A0A7J6IM39</accession>
<feature type="domain" description="BTB" evidence="2">
    <location>
        <begin position="52"/>
        <end position="126"/>
    </location>
</feature>
<feature type="compositionally biased region" description="Pro residues" evidence="1">
    <location>
        <begin position="38"/>
        <end position="47"/>
    </location>
</feature>
<reference evidence="3 4" key="2">
    <citation type="submission" date="2020-04" db="EMBL/GenBank/DDBJ databases">
        <title>Genome sequencing and assembly of multiple isolates from the Colletotrichum gloeosporioides species complex.</title>
        <authorList>
            <person name="Gan P."/>
            <person name="Shirasu K."/>
        </authorList>
    </citation>
    <scope>NUCLEOTIDE SEQUENCE [LARGE SCALE GENOMIC DNA]</scope>
    <source>
        <strain evidence="3 4">Nara gc5</strain>
    </source>
</reference>
<dbReference type="RefSeq" id="XP_031884844.1">
    <property type="nucleotide sequence ID" value="XM_032036093.1"/>
</dbReference>
<dbReference type="PROSITE" id="PS50097">
    <property type="entry name" value="BTB"/>
    <property type="match status" value="1"/>
</dbReference>
<proteinExistence type="predicted"/>
<evidence type="ECO:0000256" key="1">
    <source>
        <dbReference type="SAM" id="MobiDB-lite"/>
    </source>
</evidence>
<dbReference type="InterPro" id="IPR000210">
    <property type="entry name" value="BTB/POZ_dom"/>
</dbReference>
<sequence length="428" mass="48228">MEHRSASETNSVKTSIPNKAPSMSSCTSNSRDLQNQKPTPPPTPRPEIAPNGEVILLVGPDLQPIRVHALILADASPVFKCLLKPTSSTYTEPAAMLFATTDSPAHVTLPEDDPQAIETICRVVHSRVDDAVCDLSDDEVLRVAIAADKYDCTAAMGLAVRHWLRADKLEAIKNAARDRCIGFRRGDMLLAAYWFKCEPAFEELTSLLVTSTVGGFEGLVDGRDGPDEILAWRLACEFSDDLERHRNNLRLSLWTAINERIYEPVSLPWNIRPRLQYKRNWFGSRVYVPPLPGTPDLQFICQRLQALDRKTFAIGFKYMSINDALCRAVGILPSAFESISGLRKVYNPDAAGGSHGDLPWYKQDMRTKLNKWKRESLTGLCLGCVHEQMLCEKEQHGETEERQWTEVRRAWEDMCKTGKFEGTHWWQG</sequence>
<gene>
    <name evidence="3" type="ORF">CGGC5_v013371</name>
</gene>
<dbReference type="Gene3D" id="3.30.710.10">
    <property type="entry name" value="Potassium Channel Kv1.1, Chain A"/>
    <property type="match status" value="1"/>
</dbReference>
<keyword evidence="4" id="KW-1185">Reference proteome</keyword>
<evidence type="ECO:0000313" key="4">
    <source>
        <dbReference type="Proteomes" id="UP000011096"/>
    </source>
</evidence>
<dbReference type="CDD" id="cd18186">
    <property type="entry name" value="BTB_POZ_ZBTB_KLHL-like"/>
    <property type="match status" value="1"/>
</dbReference>
<name>A0A7J6IM39_COLFN</name>
<organism evidence="3 4">
    <name type="scientific">Colletotrichum fructicola (strain Nara gc5)</name>
    <name type="common">Anthracnose fungus</name>
    <name type="synonym">Colletotrichum gloeosporioides (strain Nara gc5)</name>
    <dbReference type="NCBI Taxonomy" id="1213859"/>
    <lineage>
        <taxon>Eukaryota</taxon>
        <taxon>Fungi</taxon>
        <taxon>Dikarya</taxon>
        <taxon>Ascomycota</taxon>
        <taxon>Pezizomycotina</taxon>
        <taxon>Sordariomycetes</taxon>
        <taxon>Hypocreomycetidae</taxon>
        <taxon>Glomerellales</taxon>
        <taxon>Glomerellaceae</taxon>
        <taxon>Colletotrichum</taxon>
        <taxon>Colletotrichum gloeosporioides species complex</taxon>
    </lineage>
</organism>
<dbReference type="InterPro" id="IPR011333">
    <property type="entry name" value="SKP1/BTB/POZ_sf"/>
</dbReference>
<feature type="region of interest" description="Disordered" evidence="1">
    <location>
        <begin position="1"/>
        <end position="48"/>
    </location>
</feature>
<evidence type="ECO:0000313" key="3">
    <source>
        <dbReference type="EMBL" id="KAF4477839.1"/>
    </source>
</evidence>
<dbReference type="AlphaFoldDB" id="A0A7J6IM39"/>